<dbReference type="Proteomes" id="UP000651271">
    <property type="component" value="Unassembled WGS sequence"/>
</dbReference>
<dbReference type="InterPro" id="IPR032675">
    <property type="entry name" value="LRR_dom_sf"/>
</dbReference>
<gene>
    <name evidence="1" type="ORF">H8B04_05150</name>
</gene>
<dbReference type="Gene3D" id="3.80.10.10">
    <property type="entry name" value="Ribonuclease Inhibitor"/>
    <property type="match status" value="2"/>
</dbReference>
<organism evidence="1 2">
    <name type="scientific">Sphingobacterium litopenaei</name>
    <dbReference type="NCBI Taxonomy" id="2763500"/>
    <lineage>
        <taxon>Bacteria</taxon>
        <taxon>Pseudomonadati</taxon>
        <taxon>Bacteroidota</taxon>
        <taxon>Sphingobacteriia</taxon>
        <taxon>Sphingobacteriales</taxon>
        <taxon>Sphingobacteriaceae</taxon>
        <taxon>Sphingobacterium</taxon>
    </lineage>
</organism>
<reference evidence="1 2" key="1">
    <citation type="submission" date="2020-08" db="EMBL/GenBank/DDBJ databases">
        <title>Sphingobacterium sp. DN04309 isolated from aquaculture water.</title>
        <authorList>
            <person name="Zhang M."/>
        </authorList>
    </citation>
    <scope>NUCLEOTIDE SEQUENCE [LARGE SCALE GENOMIC DNA]</scope>
    <source>
        <strain evidence="1 2">DN04309</strain>
    </source>
</reference>
<dbReference type="RefSeq" id="WP_190301675.1">
    <property type="nucleotide sequence ID" value="NZ_JACOIJ010000006.1"/>
</dbReference>
<name>A0ABR7YCC4_9SPHI</name>
<accession>A0ABR7YCC4</accession>
<sequence length="355" mass="40997">MHNNPKMSVQIVNEIVGQYHISKGVTKIDLENLANNPKTQSIQFVSPLSDEEIEQLELVVFSKRPDISLRVYGHYGETCDLSFIQRIPSLRRISADCLMDVKGIDVLTQLENLEHLGVGVFNLDNFDFLDEINPNLTELYLHQTRSKKPKINSLQKFENLEYLYLEGQQKGIETISNLKNLKKIVLRSISTNNIDYLKNLEHLWSVDIKLGGIKDLSGLESLKSIKYLELWQVRDLGDLSFISKLETLQNLFIQSLKQLTRLPDFSNNKKLRRIYLENLKGLNDLSSLKNAPSLKEFIYVLAENQEPEKLIPALENTSIESVFCKFGSDKKNNRFDALAQQYNKTEYKHKPFVYK</sequence>
<comment type="caution">
    <text evidence="1">The sequence shown here is derived from an EMBL/GenBank/DDBJ whole genome shotgun (WGS) entry which is preliminary data.</text>
</comment>
<keyword evidence="2" id="KW-1185">Reference proteome</keyword>
<evidence type="ECO:0000313" key="1">
    <source>
        <dbReference type="EMBL" id="MBD1428954.1"/>
    </source>
</evidence>
<proteinExistence type="predicted"/>
<protein>
    <recommendedName>
        <fullName evidence="3">Leucine-rich repeat domain-containing protein</fullName>
    </recommendedName>
</protein>
<dbReference type="SUPFAM" id="SSF52058">
    <property type="entry name" value="L domain-like"/>
    <property type="match status" value="1"/>
</dbReference>
<evidence type="ECO:0008006" key="3">
    <source>
        <dbReference type="Google" id="ProtNLM"/>
    </source>
</evidence>
<evidence type="ECO:0000313" key="2">
    <source>
        <dbReference type="Proteomes" id="UP000651271"/>
    </source>
</evidence>
<dbReference type="EMBL" id="JACOIJ010000006">
    <property type="protein sequence ID" value="MBD1428954.1"/>
    <property type="molecule type" value="Genomic_DNA"/>
</dbReference>